<dbReference type="EMBL" id="LT906462">
    <property type="protein sequence ID" value="SNV60623.1"/>
    <property type="molecule type" value="Genomic_DNA"/>
</dbReference>
<name>A0A239YQ39_9STAP</name>
<dbReference type="InterPro" id="IPR049839">
    <property type="entry name" value="Lmo0850-like"/>
</dbReference>
<gene>
    <name evidence="1" type="ORF">SAMEA4384403_00670</name>
</gene>
<accession>A0A239YQ39</accession>
<dbReference type="RefSeq" id="WP_229726496.1">
    <property type="nucleotide sequence ID" value="NZ_BMDM01000003.1"/>
</dbReference>
<proteinExistence type="predicted"/>
<evidence type="ECO:0000313" key="1">
    <source>
        <dbReference type="EMBL" id="SNV60623.1"/>
    </source>
</evidence>
<protein>
    <submittedName>
        <fullName evidence="1">Uncharacterized protein</fullName>
    </submittedName>
</protein>
<dbReference type="KEGG" id="sste:SAMEA4384403_0670"/>
<keyword evidence="2" id="KW-1185">Reference proteome</keyword>
<dbReference type="Proteomes" id="UP000242084">
    <property type="component" value="Chromosome 1"/>
</dbReference>
<sequence length="44" mass="4895">MNQPNSKVKNVVKLLSSLGVNITETKSRIEIMRSLPNVATNKLK</sequence>
<dbReference type="NCBIfam" id="NF040845">
    <property type="entry name" value="lmo0850_fam"/>
    <property type="match status" value="1"/>
</dbReference>
<reference evidence="1 2" key="1">
    <citation type="submission" date="2017-06" db="EMBL/GenBank/DDBJ databases">
        <authorList>
            <consortium name="Pathogen Informatics"/>
        </authorList>
    </citation>
    <scope>NUCLEOTIDE SEQUENCE [LARGE SCALE GENOMIC DNA]</scope>
    <source>
        <strain evidence="1 2">NCTC13839</strain>
    </source>
</reference>
<organism evidence="1 2">
    <name type="scientific">Mammaliicoccus stepanovicii</name>
    <dbReference type="NCBI Taxonomy" id="643214"/>
    <lineage>
        <taxon>Bacteria</taxon>
        <taxon>Bacillati</taxon>
        <taxon>Bacillota</taxon>
        <taxon>Bacilli</taxon>
        <taxon>Bacillales</taxon>
        <taxon>Staphylococcaceae</taxon>
        <taxon>Mammaliicoccus</taxon>
    </lineage>
</organism>
<dbReference type="AlphaFoldDB" id="A0A239YQ39"/>
<evidence type="ECO:0000313" key="2">
    <source>
        <dbReference type="Proteomes" id="UP000242084"/>
    </source>
</evidence>